<evidence type="ECO:0000313" key="2">
    <source>
        <dbReference type="EMBL" id="ETM44230.1"/>
    </source>
</evidence>
<dbReference type="EMBL" id="KI680218">
    <property type="protein sequence ID" value="ETL90938.1"/>
    <property type="molecule type" value="Genomic_DNA"/>
</dbReference>
<name>W2N6Q9_PHYNI</name>
<reference evidence="1" key="1">
    <citation type="submission" date="2013-11" db="EMBL/GenBank/DDBJ databases">
        <title>The Genome Sequence of Phytophthora parasitica CHvinca01.</title>
        <authorList>
            <consortium name="The Broad Institute Genomics Platform"/>
            <person name="Russ C."/>
            <person name="Tyler B."/>
            <person name="Panabieres F."/>
            <person name="Shan W."/>
            <person name="Tripathy S."/>
            <person name="Grunwald N."/>
            <person name="Machado M."/>
            <person name="Johnson C.S."/>
            <person name="Arredondo F."/>
            <person name="Hong C."/>
            <person name="Coffey M."/>
            <person name="Young S.K."/>
            <person name="Zeng Q."/>
            <person name="Gargeya S."/>
            <person name="Fitzgerald M."/>
            <person name="Abouelleil A."/>
            <person name="Alvarado L."/>
            <person name="Chapman S.B."/>
            <person name="Gainer-Dewar J."/>
            <person name="Goldberg J."/>
            <person name="Griggs A."/>
            <person name="Gujja S."/>
            <person name="Hansen M."/>
            <person name="Howarth C."/>
            <person name="Imamovic A."/>
            <person name="Ireland A."/>
            <person name="Larimer J."/>
            <person name="McCowan C."/>
            <person name="Murphy C."/>
            <person name="Pearson M."/>
            <person name="Poon T.W."/>
            <person name="Priest M."/>
            <person name="Roberts A."/>
            <person name="Saif S."/>
            <person name="Shea T."/>
            <person name="Sykes S."/>
            <person name="Wortman J."/>
            <person name="Nusbaum C."/>
            <person name="Birren B."/>
        </authorList>
    </citation>
    <scope>NUCLEOTIDE SEQUENCE [LARGE SCALE GENOMIC DNA]</scope>
    <source>
        <strain evidence="1">CHvinca01</strain>
    </source>
</reference>
<proteinExistence type="predicted"/>
<organism evidence="2">
    <name type="scientific">Phytophthora nicotianae</name>
    <name type="common">Potato buckeye rot agent</name>
    <name type="synonym">Phytophthora parasitica</name>
    <dbReference type="NCBI Taxonomy" id="4792"/>
    <lineage>
        <taxon>Eukaryota</taxon>
        <taxon>Sar</taxon>
        <taxon>Stramenopiles</taxon>
        <taxon>Oomycota</taxon>
        <taxon>Peronosporomycetes</taxon>
        <taxon>Peronosporales</taxon>
        <taxon>Peronosporaceae</taxon>
        <taxon>Phytophthora</taxon>
    </lineage>
</organism>
<gene>
    <name evidence="2" type="ORF">L914_10516</name>
    <name evidence="1" type="ORF">L917_10470</name>
</gene>
<evidence type="ECO:0000313" key="1">
    <source>
        <dbReference type="EMBL" id="ETL90938.1"/>
    </source>
</evidence>
<reference evidence="2" key="2">
    <citation type="submission" date="2013-11" db="EMBL/GenBank/DDBJ databases">
        <title>The Genome Sequence of Phytophthora parasitica IAC_01/95.</title>
        <authorList>
            <consortium name="The Broad Institute Genomics Platform"/>
            <person name="Russ C."/>
            <person name="Tyler B."/>
            <person name="Panabieres F."/>
            <person name="Shan W."/>
            <person name="Tripathy S."/>
            <person name="Grunwald N."/>
            <person name="Machado M."/>
            <person name="Johnson C.S."/>
            <person name="Arredondo F."/>
            <person name="Hong C."/>
            <person name="Coffey M."/>
            <person name="Young S.K."/>
            <person name="Zeng Q."/>
            <person name="Gargeya S."/>
            <person name="Fitzgerald M."/>
            <person name="Abouelleil A."/>
            <person name="Alvarado L."/>
            <person name="Chapman S.B."/>
            <person name="Gainer-Dewar J."/>
            <person name="Goldberg J."/>
            <person name="Griggs A."/>
            <person name="Gujja S."/>
            <person name="Hansen M."/>
            <person name="Howarth C."/>
            <person name="Imamovic A."/>
            <person name="Ireland A."/>
            <person name="Larimer J."/>
            <person name="McCowan C."/>
            <person name="Murphy C."/>
            <person name="Pearson M."/>
            <person name="Poon T.W."/>
            <person name="Priest M."/>
            <person name="Roberts A."/>
            <person name="Saif S."/>
            <person name="Shea T."/>
            <person name="Sykes S."/>
            <person name="Wortman J."/>
            <person name="Nusbaum C."/>
            <person name="Birren B."/>
        </authorList>
    </citation>
    <scope>NUCLEOTIDE SEQUENCE [LARGE SCALE GENOMIC DNA]</scope>
    <source>
        <strain evidence="2">IAC_01/95</strain>
    </source>
</reference>
<protein>
    <submittedName>
        <fullName evidence="2">Uncharacterized protein</fullName>
    </submittedName>
</protein>
<dbReference type="Proteomes" id="UP000054423">
    <property type="component" value="Unassembled WGS sequence"/>
</dbReference>
<dbReference type="Proteomes" id="UP000054532">
    <property type="component" value="Unassembled WGS sequence"/>
</dbReference>
<dbReference type="EMBL" id="KI693433">
    <property type="protein sequence ID" value="ETM44230.1"/>
    <property type="molecule type" value="Genomic_DNA"/>
</dbReference>
<accession>W2N6Q9</accession>
<sequence>MVRSHIAEGSSKALIMGKRKLLQMLLLAKSTLGKRNKNCCV</sequence>
<dbReference type="AlphaFoldDB" id="W2N6Q9"/>